<comment type="subunit">
    <text evidence="3">Homohexamer. Dimer of a homotrimer.</text>
</comment>
<gene>
    <name evidence="5" type="ORF">GCM10011575_21470</name>
</gene>
<dbReference type="CDD" id="cd09010">
    <property type="entry name" value="MTAP_SsMTAPII_like_MTIP"/>
    <property type="match status" value="1"/>
</dbReference>
<dbReference type="Pfam" id="PF01048">
    <property type="entry name" value="PNP_UDP_1"/>
    <property type="match status" value="1"/>
</dbReference>
<keyword evidence="1 3" id="KW-0328">Glycosyltransferase</keyword>
<keyword evidence="6" id="KW-1185">Reference proteome</keyword>
<dbReference type="PANTHER" id="PTHR42679:SF2">
    <property type="entry name" value="S-METHYL-5'-THIOADENOSINE PHOSPHORYLASE"/>
    <property type="match status" value="1"/>
</dbReference>
<dbReference type="AlphaFoldDB" id="A0A917S7T7"/>
<keyword evidence="3" id="KW-0660">Purine salvage</keyword>
<evidence type="ECO:0000256" key="1">
    <source>
        <dbReference type="ARBA" id="ARBA00022676"/>
    </source>
</evidence>
<dbReference type="NCBIfam" id="NF006599">
    <property type="entry name" value="PRK09136.1"/>
    <property type="match status" value="1"/>
</dbReference>
<dbReference type="SUPFAM" id="SSF53167">
    <property type="entry name" value="Purine and uridine phosphorylases"/>
    <property type="match status" value="1"/>
</dbReference>
<dbReference type="InterPro" id="IPR035994">
    <property type="entry name" value="Nucleoside_phosphorylase_sf"/>
</dbReference>
<comment type="caution">
    <text evidence="5">The sequence shown here is derived from an EMBL/GenBank/DDBJ whole genome shotgun (WGS) entry which is preliminary data.</text>
</comment>
<accession>A0A917S7T7</accession>
<comment type="function">
    <text evidence="3">Purine nucleoside phosphorylase involved in purine salvage.</text>
</comment>
<dbReference type="GO" id="GO:0019509">
    <property type="term" value="P:L-methionine salvage from methylthioadenosine"/>
    <property type="evidence" value="ECO:0007669"/>
    <property type="project" value="TreeGrafter"/>
</dbReference>
<evidence type="ECO:0000313" key="5">
    <source>
        <dbReference type="EMBL" id="GGL62617.1"/>
    </source>
</evidence>
<comment type="miscellaneous">
    <text evidence="3">Although this enzyme belongs to the family of MTA phosphorylases based on sequence homology, it lacks several conserved amino acids in the substrate binding pocket that confer specificity towards MTA.</text>
</comment>
<feature type="binding site" evidence="3">
    <location>
        <begin position="219"/>
        <end position="221"/>
    </location>
    <ligand>
        <name>substrate</name>
    </ligand>
</feature>
<feature type="site" description="Important for substrate specificity" evidence="3">
    <location>
        <position position="232"/>
    </location>
</feature>
<comment type="caution">
    <text evidence="3">Lacks conserved residue(s) required for the propagation of feature annotation.</text>
</comment>
<dbReference type="HAMAP" id="MF_01963">
    <property type="entry name" value="MTAP"/>
    <property type="match status" value="1"/>
</dbReference>
<reference evidence="5" key="2">
    <citation type="submission" date="2020-09" db="EMBL/GenBank/DDBJ databases">
        <authorList>
            <person name="Sun Q."/>
            <person name="Zhou Y."/>
        </authorList>
    </citation>
    <scope>NUCLEOTIDE SEQUENCE</scope>
    <source>
        <strain evidence="5">CGMCC 4.7306</strain>
    </source>
</reference>
<feature type="site" description="Important for substrate specificity" evidence="3">
    <location>
        <position position="177"/>
    </location>
</feature>
<feature type="binding site" evidence="3">
    <location>
        <position position="196"/>
    </location>
    <ligand>
        <name>phosphate</name>
        <dbReference type="ChEBI" id="CHEBI:43474"/>
    </ligand>
</feature>
<dbReference type="NCBIfam" id="TIGR01694">
    <property type="entry name" value="MTAP"/>
    <property type="match status" value="1"/>
</dbReference>
<evidence type="ECO:0000256" key="3">
    <source>
        <dbReference type="HAMAP-Rule" id="MF_01963"/>
    </source>
</evidence>
<comment type="pathway">
    <text evidence="3">Purine metabolism; purine nucleoside salvage.</text>
</comment>
<dbReference type="PANTHER" id="PTHR42679">
    <property type="entry name" value="S-METHYL-5'-THIOADENOSINE PHOSPHORYLASE"/>
    <property type="match status" value="1"/>
</dbReference>
<dbReference type="Proteomes" id="UP000613840">
    <property type="component" value="Unassembled WGS sequence"/>
</dbReference>
<comment type="catalytic activity">
    <reaction evidence="3">
        <text>a purine D-ribonucleoside + phosphate = a purine nucleobase + alpha-D-ribose 1-phosphate</text>
        <dbReference type="Rhea" id="RHEA:19805"/>
        <dbReference type="ChEBI" id="CHEBI:26386"/>
        <dbReference type="ChEBI" id="CHEBI:43474"/>
        <dbReference type="ChEBI" id="CHEBI:57720"/>
        <dbReference type="ChEBI" id="CHEBI:142355"/>
        <dbReference type="EC" id="2.4.2.1"/>
    </reaction>
</comment>
<dbReference type="InterPro" id="IPR010044">
    <property type="entry name" value="MTAP"/>
</dbReference>
<evidence type="ECO:0000259" key="4">
    <source>
        <dbReference type="Pfam" id="PF01048"/>
    </source>
</evidence>
<sequence>MIVTAASTPPASTRPDIGIIGGTGFYSFLSDPETVEVDTPFGRPSAPISIGDVNGRPVAFLPRHGVHHQYPPHKVNYRANLWALRSVGVRQVLGPCAVGSLKPEFGPGTFVVPDQVVDRTWGREHTVYDAEGPVVHVGFADPYCPRGRQAFLSSSTHETGDLVDGGTLVVINGPRFSTRAESQWHAAAGWSVVGMTGVPEASVARELALCYSTVCLVTDHDAGIEGGEAVSHAEVLRQFGANIDRLKTLLLDVIAALPEPESDDAAVCSCRRGLDGIELPIALP</sequence>
<evidence type="ECO:0000313" key="6">
    <source>
        <dbReference type="Proteomes" id="UP000613840"/>
    </source>
</evidence>
<dbReference type="GO" id="GO:0005829">
    <property type="term" value="C:cytosol"/>
    <property type="evidence" value="ECO:0007669"/>
    <property type="project" value="TreeGrafter"/>
</dbReference>
<feature type="binding site" evidence="3">
    <location>
        <position position="195"/>
    </location>
    <ligand>
        <name>substrate</name>
    </ligand>
</feature>
<reference evidence="5" key="1">
    <citation type="journal article" date="2014" name="Int. J. Syst. Evol. Microbiol.">
        <title>Complete genome sequence of Corynebacterium casei LMG S-19264T (=DSM 44701T), isolated from a smear-ripened cheese.</title>
        <authorList>
            <consortium name="US DOE Joint Genome Institute (JGI-PGF)"/>
            <person name="Walter F."/>
            <person name="Albersmeier A."/>
            <person name="Kalinowski J."/>
            <person name="Ruckert C."/>
        </authorList>
    </citation>
    <scope>NUCLEOTIDE SEQUENCE</scope>
    <source>
        <strain evidence="5">CGMCC 4.7306</strain>
    </source>
</reference>
<dbReference type="GO" id="GO:0006166">
    <property type="term" value="P:purine ribonucleoside salvage"/>
    <property type="evidence" value="ECO:0007669"/>
    <property type="project" value="UniProtKB-UniRule"/>
</dbReference>
<dbReference type="EC" id="2.4.2.1" evidence="3"/>
<evidence type="ECO:0000256" key="2">
    <source>
        <dbReference type="ARBA" id="ARBA00022679"/>
    </source>
</evidence>
<feature type="binding site" evidence="3">
    <location>
        <begin position="63"/>
        <end position="64"/>
    </location>
    <ligand>
        <name>phosphate</name>
        <dbReference type="ChEBI" id="CHEBI:43474"/>
    </ligand>
</feature>
<proteinExistence type="inferred from homology"/>
<protein>
    <recommendedName>
        <fullName evidence="3">Purine nucleoside phosphorylase</fullName>
        <shortName evidence="3">PNP</shortName>
        <ecNumber evidence="3">2.4.2.1</ecNumber>
    </recommendedName>
</protein>
<feature type="binding site" evidence="3">
    <location>
        <position position="23"/>
    </location>
    <ligand>
        <name>phosphate</name>
        <dbReference type="ChEBI" id="CHEBI:43474"/>
    </ligand>
</feature>
<dbReference type="InterPro" id="IPR000845">
    <property type="entry name" value="Nucleoside_phosphorylase_d"/>
</dbReference>
<organism evidence="5 6">
    <name type="scientific">Microlunatus endophyticus</name>
    <dbReference type="NCBI Taxonomy" id="1716077"/>
    <lineage>
        <taxon>Bacteria</taxon>
        <taxon>Bacillati</taxon>
        <taxon>Actinomycetota</taxon>
        <taxon>Actinomycetes</taxon>
        <taxon>Propionibacteriales</taxon>
        <taxon>Propionibacteriaceae</taxon>
        <taxon>Microlunatus</taxon>
    </lineage>
</organism>
<dbReference type="NCBIfam" id="NF005876">
    <property type="entry name" value="PRK07823.1"/>
    <property type="match status" value="1"/>
</dbReference>
<dbReference type="Gene3D" id="3.40.50.1580">
    <property type="entry name" value="Nucleoside phosphorylase domain"/>
    <property type="match status" value="1"/>
</dbReference>
<dbReference type="EMBL" id="BMMZ01000004">
    <property type="protein sequence ID" value="GGL62617.1"/>
    <property type="molecule type" value="Genomic_DNA"/>
</dbReference>
<name>A0A917S7T7_9ACTN</name>
<keyword evidence="2 3" id="KW-0808">Transferase</keyword>
<dbReference type="GO" id="GO:0017061">
    <property type="term" value="F:S-methyl-5-thioadenosine phosphorylase activity"/>
    <property type="evidence" value="ECO:0007669"/>
    <property type="project" value="InterPro"/>
</dbReference>
<feature type="domain" description="Nucleoside phosphorylase" evidence="4">
    <location>
        <begin position="16"/>
        <end position="254"/>
    </location>
</feature>
<comment type="similarity">
    <text evidence="3">Belongs to the PNP/MTAP phosphorylase family. MTAP subfamily.</text>
</comment>